<comment type="caution">
    <text evidence="8">The sequence shown here is derived from an EMBL/GenBank/DDBJ whole genome shotgun (WGS) entry which is preliminary data.</text>
</comment>
<dbReference type="Pfam" id="PF01545">
    <property type="entry name" value="Cation_efflux"/>
    <property type="match status" value="1"/>
</dbReference>
<dbReference type="PANTHER" id="PTHR11562">
    <property type="entry name" value="CATION EFFLUX PROTEIN/ ZINC TRANSPORTER"/>
    <property type="match status" value="1"/>
</dbReference>
<keyword evidence="5 6" id="KW-0472">Membrane</keyword>
<dbReference type="InterPro" id="IPR058533">
    <property type="entry name" value="Cation_efflux_TM"/>
</dbReference>
<evidence type="ECO:0000256" key="1">
    <source>
        <dbReference type="ARBA" id="ARBA00004141"/>
    </source>
</evidence>
<evidence type="ECO:0000256" key="3">
    <source>
        <dbReference type="ARBA" id="ARBA00022906"/>
    </source>
</evidence>
<dbReference type="InterPro" id="IPR050681">
    <property type="entry name" value="CDF/SLC30A"/>
</dbReference>
<keyword evidence="3" id="KW-0862">Zinc</keyword>
<keyword evidence="2 6" id="KW-0812">Transmembrane</keyword>
<evidence type="ECO:0000313" key="8">
    <source>
        <dbReference type="EMBL" id="GMG83799.1"/>
    </source>
</evidence>
<keyword evidence="3" id="KW-0813">Transport</keyword>
<evidence type="ECO:0000256" key="4">
    <source>
        <dbReference type="ARBA" id="ARBA00022989"/>
    </source>
</evidence>
<evidence type="ECO:0000256" key="5">
    <source>
        <dbReference type="ARBA" id="ARBA00023136"/>
    </source>
</evidence>
<accession>A0ABQ6LN92</accession>
<dbReference type="InterPro" id="IPR027469">
    <property type="entry name" value="Cation_efflux_TMD_sf"/>
</dbReference>
<organism evidence="8 9">
    <name type="scientific">Paralimibaculum aggregatum</name>
    <dbReference type="NCBI Taxonomy" id="3036245"/>
    <lineage>
        <taxon>Bacteria</taxon>
        <taxon>Pseudomonadati</taxon>
        <taxon>Pseudomonadota</taxon>
        <taxon>Alphaproteobacteria</taxon>
        <taxon>Rhodobacterales</taxon>
        <taxon>Paracoccaceae</taxon>
        <taxon>Paralimibaculum</taxon>
    </lineage>
</organism>
<evidence type="ECO:0000256" key="2">
    <source>
        <dbReference type="ARBA" id="ARBA00022692"/>
    </source>
</evidence>
<dbReference type="Proteomes" id="UP001239909">
    <property type="component" value="Unassembled WGS sequence"/>
</dbReference>
<evidence type="ECO:0000313" key="9">
    <source>
        <dbReference type="Proteomes" id="UP001239909"/>
    </source>
</evidence>
<feature type="transmembrane region" description="Helical" evidence="6">
    <location>
        <begin position="94"/>
        <end position="115"/>
    </location>
</feature>
<dbReference type="NCBIfam" id="TIGR01297">
    <property type="entry name" value="CDF"/>
    <property type="match status" value="1"/>
</dbReference>
<gene>
    <name evidence="8" type="ORF">LNKW23_30130</name>
</gene>
<reference evidence="8 9" key="1">
    <citation type="submission" date="2023-04" db="EMBL/GenBank/DDBJ databases">
        <title>Marinoamorphus aggregata gen. nov., sp. Nov., isolate from tissue of brittle star Ophioplocus japonicus.</title>
        <authorList>
            <person name="Kawano K."/>
            <person name="Sawayama S."/>
            <person name="Nakagawa S."/>
        </authorList>
    </citation>
    <scope>NUCLEOTIDE SEQUENCE [LARGE SCALE GENOMIC DNA]</scope>
    <source>
        <strain evidence="8 9">NKW23</strain>
    </source>
</reference>
<name>A0ABQ6LN92_9RHOB</name>
<comment type="subcellular location">
    <subcellularLocation>
        <location evidence="1">Membrane</location>
        <topology evidence="1">Multi-pass membrane protein</topology>
    </subcellularLocation>
</comment>
<feature type="transmembrane region" description="Helical" evidence="6">
    <location>
        <begin position="127"/>
        <end position="150"/>
    </location>
</feature>
<feature type="transmembrane region" description="Helical" evidence="6">
    <location>
        <begin position="29"/>
        <end position="49"/>
    </location>
</feature>
<dbReference type="EMBL" id="BSYI01000024">
    <property type="protein sequence ID" value="GMG83799.1"/>
    <property type="molecule type" value="Genomic_DNA"/>
</dbReference>
<feature type="transmembrane region" description="Helical" evidence="6">
    <location>
        <begin position="162"/>
        <end position="188"/>
    </location>
</feature>
<feature type="transmembrane region" description="Helical" evidence="6">
    <location>
        <begin position="55"/>
        <end position="74"/>
    </location>
</feature>
<keyword evidence="3" id="KW-0864">Zinc transport</keyword>
<proteinExistence type="predicted"/>
<dbReference type="SUPFAM" id="SSF161111">
    <property type="entry name" value="Cation efflux protein transmembrane domain-like"/>
    <property type="match status" value="1"/>
</dbReference>
<keyword evidence="9" id="KW-1185">Reference proteome</keyword>
<feature type="domain" description="Cation efflux protein transmembrane" evidence="7">
    <location>
        <begin position="29"/>
        <end position="219"/>
    </location>
</feature>
<protein>
    <submittedName>
        <fullName evidence="8">Cation diffusion facilitator family transporter</fullName>
    </submittedName>
</protein>
<keyword evidence="3" id="KW-0406">Ion transport</keyword>
<dbReference type="Gene3D" id="1.20.1510.10">
    <property type="entry name" value="Cation efflux protein transmembrane domain"/>
    <property type="match status" value="1"/>
</dbReference>
<evidence type="ECO:0000256" key="6">
    <source>
        <dbReference type="SAM" id="Phobius"/>
    </source>
</evidence>
<dbReference type="PANTHER" id="PTHR11562:SF17">
    <property type="entry name" value="RE54080P-RELATED"/>
    <property type="match status" value="1"/>
</dbReference>
<sequence>MGAHDHFHGHAQGGGHSHAAHAGAGERRLLIAAALTGIFMLAEVVGGLLSGSLALIADAGHMLTDFAGLALAWYGLRLARRPADWRRTFGYDRFTVLVAFANGLALFAITGWIAVEAVSRLAAPAPVLAGPMLWIALAGLAVNIAAFAVLSGGERNLNMRAALLHVIGDLLGSVAAIAAALVILFTGWTAADPILSLAVAALILRSAWRVVAESGHILLEGTPEGLDPRVVAEDLAGVPGVARIGHLHLWSISEGRPMATLEATPAAPDRAEAAVRAIKDRLAERHAIHHATVEIVAAAKAGESADG</sequence>
<dbReference type="InterPro" id="IPR002524">
    <property type="entry name" value="Cation_efflux"/>
</dbReference>
<dbReference type="RefSeq" id="WP_285672610.1">
    <property type="nucleotide sequence ID" value="NZ_BSYI01000024.1"/>
</dbReference>
<keyword evidence="4 6" id="KW-1133">Transmembrane helix</keyword>
<evidence type="ECO:0000259" key="7">
    <source>
        <dbReference type="Pfam" id="PF01545"/>
    </source>
</evidence>